<keyword evidence="2" id="KW-1185">Reference proteome</keyword>
<reference evidence="1" key="1">
    <citation type="submission" date="2021-11" db="EMBL/GenBank/DDBJ databases">
        <title>Genome sequence of Xylella taiwanensis PLS432.</title>
        <authorList>
            <person name="Weng L.-W."/>
            <person name="Su C.-C."/>
            <person name="Tsai C.-W."/>
            <person name="Kuo C.-H."/>
        </authorList>
    </citation>
    <scope>NUCLEOTIDE SEQUENCE</scope>
    <source>
        <strain evidence="1">PLS432</strain>
    </source>
</reference>
<proteinExistence type="predicted"/>
<gene>
    <name evidence="1" type="ORF">LPH55_08110</name>
</gene>
<evidence type="ECO:0000313" key="1">
    <source>
        <dbReference type="EMBL" id="MCD8473418.1"/>
    </source>
</evidence>
<dbReference type="Proteomes" id="UP001430701">
    <property type="component" value="Unassembled WGS sequence"/>
</dbReference>
<accession>A0ABS8TX07</accession>
<protein>
    <submittedName>
        <fullName evidence="1">Uncharacterized protein</fullName>
    </submittedName>
</protein>
<dbReference type="RefSeq" id="WP_232120186.1">
    <property type="nucleotide sequence ID" value="NZ_JAJPPU010000002.1"/>
</dbReference>
<evidence type="ECO:0000313" key="2">
    <source>
        <dbReference type="Proteomes" id="UP001430701"/>
    </source>
</evidence>
<organism evidence="1 2">
    <name type="scientific">Xylella taiwanensis</name>
    <dbReference type="NCBI Taxonomy" id="1444770"/>
    <lineage>
        <taxon>Bacteria</taxon>
        <taxon>Pseudomonadati</taxon>
        <taxon>Pseudomonadota</taxon>
        <taxon>Gammaproteobacteria</taxon>
        <taxon>Lysobacterales</taxon>
        <taxon>Lysobacteraceae</taxon>
        <taxon>Xylella</taxon>
    </lineage>
</organism>
<sequence>MTQPLHRCTAAPLPTLTSQHAAHIERSDRAVPNIRMATLSSPAMAASTDAGAPTHVI</sequence>
<dbReference type="EMBL" id="JAJPPU010000002">
    <property type="protein sequence ID" value="MCD8473418.1"/>
    <property type="molecule type" value="Genomic_DNA"/>
</dbReference>
<comment type="caution">
    <text evidence="1">The sequence shown here is derived from an EMBL/GenBank/DDBJ whole genome shotgun (WGS) entry which is preliminary data.</text>
</comment>
<name>A0ABS8TX07_9GAMM</name>